<name>A0A1X7K8T1_9BACL</name>
<sequence>MSLQMTRLSRDRAVTQWCSMPYRGKAKQFWKMSKEEWTLYQRHRFLEIYQDACTTIPYYRMRQQMYPELKLQEEPLENLLLELPILKKHTLQKHNLHFFPAKSAMGTARWSASDAVGSSLMVQATLQERGMEQAIFDWWKKQVTGTTRPRTIYLLGCMKQEGQTWLSHSHGANGVHLSIYHLHKRYKDEIVRFINDFDPQYIEGYPSAIYELAKLAGDSLFYRKNRTVAMAAAETLAPEWKAVIEQSLCSKVYDVHSSQEGAYGVFECSHGHKHIHPMFGIVEVVREDGTPTEQGEWGRLVVTGLLRKSMPLIRYEIGNRAAKGTAHGSCPCGVSWDWLESIEGRIGDQLQLEDGRRISMLVVNHMIDGMQGIEIHGAQLIQHTLRRFELLIAMKERDQGSRKYVQQSFRRRFTALVEPLCEVELELTFVTEIPREANGTMKLADVRL</sequence>
<accession>A0A1X7K8T1</accession>
<dbReference type="Gene3D" id="3.40.50.12780">
    <property type="entry name" value="N-terminal domain of ligase-like"/>
    <property type="match status" value="1"/>
</dbReference>
<gene>
    <name evidence="1" type="ORF">SAMN06295960_2227</name>
</gene>
<organism evidence="1 2">
    <name type="scientific">Paenibacillus aquistagni</name>
    <dbReference type="NCBI Taxonomy" id="1852522"/>
    <lineage>
        <taxon>Bacteria</taxon>
        <taxon>Bacillati</taxon>
        <taxon>Bacillota</taxon>
        <taxon>Bacilli</taxon>
        <taxon>Bacillales</taxon>
        <taxon>Paenibacillaceae</taxon>
        <taxon>Paenibacillus</taxon>
    </lineage>
</organism>
<dbReference type="OrthoDB" id="580775at2"/>
<evidence type="ECO:0000313" key="2">
    <source>
        <dbReference type="Proteomes" id="UP000193834"/>
    </source>
</evidence>
<dbReference type="RefSeq" id="WP_085494414.1">
    <property type="nucleotide sequence ID" value="NZ_FXAZ01000002.1"/>
</dbReference>
<dbReference type="InterPro" id="IPR053158">
    <property type="entry name" value="CapK_Type1_Caps_Biosynth"/>
</dbReference>
<keyword evidence="2" id="KW-1185">Reference proteome</keyword>
<dbReference type="PANTHER" id="PTHR36932">
    <property type="entry name" value="CAPSULAR POLYSACCHARIDE BIOSYNTHESIS PROTEIN"/>
    <property type="match status" value="1"/>
</dbReference>
<dbReference type="STRING" id="1852522.SAMN06295960_2227"/>
<dbReference type="GO" id="GO:0016874">
    <property type="term" value="F:ligase activity"/>
    <property type="evidence" value="ECO:0007669"/>
    <property type="project" value="UniProtKB-KW"/>
</dbReference>
<keyword evidence="1" id="KW-0436">Ligase</keyword>
<reference evidence="1 2" key="1">
    <citation type="submission" date="2017-04" db="EMBL/GenBank/DDBJ databases">
        <authorList>
            <person name="Afonso C.L."/>
            <person name="Miller P.J."/>
            <person name="Scott M.A."/>
            <person name="Spackman E."/>
            <person name="Goraichik I."/>
            <person name="Dimitrov K.M."/>
            <person name="Suarez D.L."/>
            <person name="Swayne D.E."/>
        </authorList>
    </citation>
    <scope>NUCLEOTIDE SEQUENCE [LARGE SCALE GENOMIC DNA]</scope>
    <source>
        <strain evidence="1 2">11</strain>
    </source>
</reference>
<dbReference type="InterPro" id="IPR042099">
    <property type="entry name" value="ANL_N_sf"/>
</dbReference>
<proteinExistence type="predicted"/>
<dbReference type="AlphaFoldDB" id="A0A1X7K8T1"/>
<dbReference type="PANTHER" id="PTHR36932:SF1">
    <property type="entry name" value="CAPSULAR POLYSACCHARIDE BIOSYNTHESIS PROTEIN"/>
    <property type="match status" value="1"/>
</dbReference>
<dbReference type="EMBL" id="FXAZ01000002">
    <property type="protein sequence ID" value="SMG37497.1"/>
    <property type="molecule type" value="Genomic_DNA"/>
</dbReference>
<protein>
    <submittedName>
        <fullName evidence="1">Phenylacetate-coenzyme A ligase PaaK, adenylate-forming domain family</fullName>
    </submittedName>
</protein>
<evidence type="ECO:0000313" key="1">
    <source>
        <dbReference type="EMBL" id="SMG37497.1"/>
    </source>
</evidence>
<dbReference type="Proteomes" id="UP000193834">
    <property type="component" value="Unassembled WGS sequence"/>
</dbReference>
<dbReference type="SUPFAM" id="SSF56801">
    <property type="entry name" value="Acetyl-CoA synthetase-like"/>
    <property type="match status" value="1"/>
</dbReference>